<evidence type="ECO:0000259" key="2">
    <source>
        <dbReference type="Pfam" id="PF01425"/>
    </source>
</evidence>
<dbReference type="PROSITE" id="PS00571">
    <property type="entry name" value="AMIDASES"/>
    <property type="match status" value="1"/>
</dbReference>
<feature type="domain" description="Amidase" evidence="2">
    <location>
        <begin position="29"/>
        <end position="454"/>
    </location>
</feature>
<evidence type="ECO:0000313" key="3">
    <source>
        <dbReference type="EMBL" id="QEX16329.1"/>
    </source>
</evidence>
<dbReference type="Gene3D" id="3.90.1300.10">
    <property type="entry name" value="Amidase signature (AS) domain"/>
    <property type="match status" value="1"/>
</dbReference>
<evidence type="ECO:0000313" key="4">
    <source>
        <dbReference type="Proteomes" id="UP000326202"/>
    </source>
</evidence>
<keyword evidence="4" id="KW-1185">Reference proteome</keyword>
<evidence type="ECO:0000256" key="1">
    <source>
        <dbReference type="ARBA" id="ARBA00009199"/>
    </source>
</evidence>
<dbReference type="PANTHER" id="PTHR11895:SF7">
    <property type="entry name" value="GLUTAMYL-TRNA(GLN) AMIDOTRANSFERASE SUBUNIT A, MITOCHONDRIAL"/>
    <property type="match status" value="1"/>
</dbReference>
<dbReference type="KEGG" id="htq:FRZ44_16220"/>
<dbReference type="AlphaFoldDB" id="A0A5J6MFZ4"/>
<dbReference type="InterPro" id="IPR000120">
    <property type="entry name" value="Amidase"/>
</dbReference>
<dbReference type="GO" id="GO:0003824">
    <property type="term" value="F:catalytic activity"/>
    <property type="evidence" value="ECO:0007669"/>
    <property type="project" value="InterPro"/>
</dbReference>
<sequence length="474" mass="50966">MLSSDSDLLHLSATEALAAFRARKLSPVELMRAMIARAEAVNPRLNAITLPYYELALAGAKQAEARYLGKGEAPRPLEGLPLAVKDMSHIEGEPVSMGSWSYEAYRSDHTSPTIGRLLAAGALMHMRTTTPDFGFSGITRSPRYGISRNPWNPDYTPGGSSGGSAAAVAAGMAVIADGSDGGGSIRIPASACGLVGYKAPAGRNPNDRSLPLEPLITTGPITRTVADAALMQNVVSGPHTDDLMSLRERLVLPETFASIKGCRIAYSPDLGSYAIEESVARNTRAAVDVFRGLGCQVEEVKLPWTTANLDCWKIYWEGLYAALMKDMLPQWRDRLDPFVVGIVERGLKRSAVDLYNTTIHRGAMYQGIVPFLEKYDVLICPTLAVPAVPVTHSETDPGFKIAGRSVDPYCGWFLTSPFNLLGQLPVISVPSGIGSNGVPTGLQIVGRSYDDAAVFRFAAAFEQAAPWRSRRPAL</sequence>
<protein>
    <submittedName>
        <fullName evidence="3">Amidase</fullName>
    </submittedName>
</protein>
<dbReference type="InterPro" id="IPR023631">
    <property type="entry name" value="Amidase_dom"/>
</dbReference>
<gene>
    <name evidence="3" type="ORF">FRZ44_16220</name>
</gene>
<organism evidence="3 4">
    <name type="scientific">Hypericibacter terrae</name>
    <dbReference type="NCBI Taxonomy" id="2602015"/>
    <lineage>
        <taxon>Bacteria</taxon>
        <taxon>Pseudomonadati</taxon>
        <taxon>Pseudomonadota</taxon>
        <taxon>Alphaproteobacteria</taxon>
        <taxon>Rhodospirillales</taxon>
        <taxon>Dongiaceae</taxon>
        <taxon>Hypericibacter</taxon>
    </lineage>
</organism>
<dbReference type="InterPro" id="IPR020556">
    <property type="entry name" value="Amidase_CS"/>
</dbReference>
<dbReference type="PANTHER" id="PTHR11895">
    <property type="entry name" value="TRANSAMIDASE"/>
    <property type="match status" value="1"/>
</dbReference>
<reference evidence="3 4" key="1">
    <citation type="submission" date="2019-08" db="EMBL/GenBank/DDBJ databases">
        <title>Hyperibacter terrae gen. nov., sp. nov. and Hyperibacter viscosus sp. nov., two new members in the family Rhodospirillaceae isolated from the rhizosphere of Hypericum perforatum.</title>
        <authorList>
            <person name="Noviana Z."/>
        </authorList>
    </citation>
    <scope>NUCLEOTIDE SEQUENCE [LARGE SCALE GENOMIC DNA]</scope>
    <source>
        <strain evidence="3 4">R5913</strain>
    </source>
</reference>
<proteinExistence type="inferred from homology"/>
<dbReference type="RefSeq" id="WP_191908474.1">
    <property type="nucleotide sequence ID" value="NZ_CP042906.1"/>
</dbReference>
<dbReference type="Proteomes" id="UP000326202">
    <property type="component" value="Chromosome"/>
</dbReference>
<dbReference type="InterPro" id="IPR036928">
    <property type="entry name" value="AS_sf"/>
</dbReference>
<dbReference type="EMBL" id="CP042906">
    <property type="protein sequence ID" value="QEX16329.1"/>
    <property type="molecule type" value="Genomic_DNA"/>
</dbReference>
<name>A0A5J6MFZ4_9PROT</name>
<dbReference type="Pfam" id="PF01425">
    <property type="entry name" value="Amidase"/>
    <property type="match status" value="1"/>
</dbReference>
<dbReference type="SUPFAM" id="SSF75304">
    <property type="entry name" value="Amidase signature (AS) enzymes"/>
    <property type="match status" value="1"/>
</dbReference>
<accession>A0A5J6MFZ4</accession>
<comment type="similarity">
    <text evidence="1">Belongs to the amidase family.</text>
</comment>